<comment type="caution">
    <text evidence="3">The sequence shown here is derived from an EMBL/GenBank/DDBJ whole genome shotgun (WGS) entry which is preliminary data.</text>
</comment>
<feature type="chain" id="PRO_5034318354" description="Chitinase" evidence="2">
    <location>
        <begin position="21"/>
        <end position="316"/>
    </location>
</feature>
<evidence type="ECO:0008006" key="5">
    <source>
        <dbReference type="Google" id="ProtNLM"/>
    </source>
</evidence>
<dbReference type="Gene3D" id="3.20.20.80">
    <property type="entry name" value="Glycosidases"/>
    <property type="match status" value="1"/>
</dbReference>
<dbReference type="SUPFAM" id="SSF51445">
    <property type="entry name" value="(Trans)glycosidases"/>
    <property type="match status" value="1"/>
</dbReference>
<accession>A0A8H4EQ42</accession>
<reference evidence="3 4" key="1">
    <citation type="journal article" date="2019" name="Environ. Microbiol.">
        <title>At the nexus of three kingdoms: the genome of the mycorrhizal fungus Gigaspora margarita provides insights into plant, endobacterial and fungal interactions.</title>
        <authorList>
            <person name="Venice F."/>
            <person name="Ghignone S."/>
            <person name="Salvioli di Fossalunga A."/>
            <person name="Amselem J."/>
            <person name="Novero M."/>
            <person name="Xianan X."/>
            <person name="Sedzielewska Toro K."/>
            <person name="Morin E."/>
            <person name="Lipzen A."/>
            <person name="Grigoriev I.V."/>
            <person name="Henrissat B."/>
            <person name="Martin F.M."/>
            <person name="Bonfante P."/>
        </authorList>
    </citation>
    <scope>NUCLEOTIDE SEQUENCE [LARGE SCALE GENOMIC DNA]</scope>
    <source>
        <strain evidence="3 4">BEG34</strain>
    </source>
</reference>
<feature type="transmembrane region" description="Helical" evidence="1">
    <location>
        <begin position="242"/>
        <end position="265"/>
    </location>
</feature>
<dbReference type="InterPro" id="IPR017853">
    <property type="entry name" value="GH"/>
</dbReference>
<keyword evidence="1" id="KW-0472">Membrane</keyword>
<evidence type="ECO:0000313" key="4">
    <source>
        <dbReference type="Proteomes" id="UP000439903"/>
    </source>
</evidence>
<dbReference type="Proteomes" id="UP000439903">
    <property type="component" value="Unassembled WGS sequence"/>
</dbReference>
<name>A0A8H4EQ42_GIGMA</name>
<feature type="signal peptide" evidence="2">
    <location>
        <begin position="1"/>
        <end position="20"/>
    </location>
</feature>
<keyword evidence="1" id="KW-0812">Transmembrane</keyword>
<dbReference type="Gene3D" id="1.20.5.510">
    <property type="entry name" value="Single helix bin"/>
    <property type="match status" value="1"/>
</dbReference>
<protein>
    <recommendedName>
        <fullName evidence="5">Chitinase</fullName>
    </recommendedName>
</protein>
<dbReference type="EMBL" id="WTPW01000235">
    <property type="protein sequence ID" value="KAF0532146.1"/>
    <property type="molecule type" value="Genomic_DNA"/>
</dbReference>
<keyword evidence="2" id="KW-0732">Signal</keyword>
<dbReference type="AlphaFoldDB" id="A0A8H4EQ42"/>
<sequence>MLKIILSVLLLTDWNNLTQLLKESGAPAGPFWLGIGPLTTNLVSAVNQFDFDGVDIDYPFKLPCSPLLGGFNSTYSDLLNGLSLQLGNKTLMIMAGQYPINITNLNNISVDFINIQAFNLNVNSTITILSSSCPTNLISSSSSWKYGFVRNMKQSYLYQQQNSSSTNYFVIFYEDYQSLNTKIDYINNNNLAGIAIADITKNSNDSQLMNFITLGVQPALAPGEPNTTSPSTPTSEQPNTGAIVGGILGSLIFVSAIAGVGFMLYQKRKVKMSDLLKDTKNQTCSDINRQDYSDINRQVRSDTHNRIYSDTNHQSS</sequence>
<evidence type="ECO:0000256" key="2">
    <source>
        <dbReference type="SAM" id="SignalP"/>
    </source>
</evidence>
<gene>
    <name evidence="3" type="ORF">F8M41_011424</name>
</gene>
<evidence type="ECO:0000313" key="3">
    <source>
        <dbReference type="EMBL" id="KAF0532146.1"/>
    </source>
</evidence>
<dbReference type="OrthoDB" id="2484846at2759"/>
<evidence type="ECO:0000256" key="1">
    <source>
        <dbReference type="SAM" id="Phobius"/>
    </source>
</evidence>
<keyword evidence="4" id="KW-1185">Reference proteome</keyword>
<keyword evidence="1" id="KW-1133">Transmembrane helix</keyword>
<organism evidence="3 4">
    <name type="scientific">Gigaspora margarita</name>
    <dbReference type="NCBI Taxonomy" id="4874"/>
    <lineage>
        <taxon>Eukaryota</taxon>
        <taxon>Fungi</taxon>
        <taxon>Fungi incertae sedis</taxon>
        <taxon>Mucoromycota</taxon>
        <taxon>Glomeromycotina</taxon>
        <taxon>Glomeromycetes</taxon>
        <taxon>Diversisporales</taxon>
        <taxon>Gigasporaceae</taxon>
        <taxon>Gigaspora</taxon>
    </lineage>
</organism>
<proteinExistence type="predicted"/>